<name>A0ABD0LZT2_9CAEN</name>
<feature type="compositionally biased region" description="Basic and acidic residues" evidence="1">
    <location>
        <begin position="136"/>
        <end position="146"/>
    </location>
</feature>
<feature type="region of interest" description="Disordered" evidence="1">
    <location>
        <begin position="116"/>
        <end position="146"/>
    </location>
</feature>
<evidence type="ECO:0000313" key="4">
    <source>
        <dbReference type="Proteomes" id="UP001519460"/>
    </source>
</evidence>
<feature type="compositionally biased region" description="Polar residues" evidence="1">
    <location>
        <begin position="46"/>
        <end position="59"/>
    </location>
</feature>
<feature type="region of interest" description="Disordered" evidence="1">
    <location>
        <begin position="33"/>
        <end position="63"/>
    </location>
</feature>
<protein>
    <submittedName>
        <fullName evidence="3">Uncharacterized protein</fullName>
    </submittedName>
</protein>
<feature type="chain" id="PRO_5044818980" evidence="2">
    <location>
        <begin position="22"/>
        <end position="201"/>
    </location>
</feature>
<comment type="caution">
    <text evidence="3">The sequence shown here is derived from an EMBL/GenBank/DDBJ whole genome shotgun (WGS) entry which is preliminary data.</text>
</comment>
<evidence type="ECO:0000256" key="1">
    <source>
        <dbReference type="SAM" id="MobiDB-lite"/>
    </source>
</evidence>
<feature type="signal peptide" evidence="2">
    <location>
        <begin position="1"/>
        <end position="21"/>
    </location>
</feature>
<keyword evidence="2" id="KW-0732">Signal</keyword>
<organism evidence="3 4">
    <name type="scientific">Batillaria attramentaria</name>
    <dbReference type="NCBI Taxonomy" id="370345"/>
    <lineage>
        <taxon>Eukaryota</taxon>
        <taxon>Metazoa</taxon>
        <taxon>Spiralia</taxon>
        <taxon>Lophotrochozoa</taxon>
        <taxon>Mollusca</taxon>
        <taxon>Gastropoda</taxon>
        <taxon>Caenogastropoda</taxon>
        <taxon>Sorbeoconcha</taxon>
        <taxon>Cerithioidea</taxon>
        <taxon>Batillariidae</taxon>
        <taxon>Batillaria</taxon>
    </lineage>
</organism>
<keyword evidence="4" id="KW-1185">Reference proteome</keyword>
<proteinExistence type="predicted"/>
<reference evidence="3 4" key="1">
    <citation type="journal article" date="2023" name="Sci. Data">
        <title>Genome assembly of the Korean intertidal mud-creeper Batillaria attramentaria.</title>
        <authorList>
            <person name="Patra A.K."/>
            <person name="Ho P.T."/>
            <person name="Jun S."/>
            <person name="Lee S.J."/>
            <person name="Kim Y."/>
            <person name="Won Y.J."/>
        </authorList>
    </citation>
    <scope>NUCLEOTIDE SEQUENCE [LARGE SCALE GENOMIC DNA]</scope>
    <source>
        <strain evidence="3">Wonlab-2016</strain>
    </source>
</reference>
<dbReference type="Proteomes" id="UP001519460">
    <property type="component" value="Unassembled WGS sequence"/>
</dbReference>
<accession>A0ABD0LZT2</accession>
<gene>
    <name evidence="3" type="ORF">BaRGS_00003759</name>
</gene>
<dbReference type="EMBL" id="JACVVK020000012">
    <property type="protein sequence ID" value="KAK7505189.1"/>
    <property type="molecule type" value="Genomic_DNA"/>
</dbReference>
<dbReference type="AlphaFoldDB" id="A0ABD0LZT2"/>
<evidence type="ECO:0000313" key="3">
    <source>
        <dbReference type="EMBL" id="KAK7505189.1"/>
    </source>
</evidence>
<evidence type="ECO:0000256" key="2">
    <source>
        <dbReference type="SAM" id="SignalP"/>
    </source>
</evidence>
<sequence>MTSFYVCAVLLLLALSPLAFGKPVTVSPDLTSSEQTEIPADHPATGYNNVRSLASSRSNGRGHGYGSRDFDAILTKSHRNLTVHQEQIYRKHLRFLILRYVKHYDIAPPTDLPIGDGNVTSPPVAAPQQTTGKSPGWREGEDRGGDMARWDDYVSRLSDDAMMEIARSLLQSGRLPHGWSSSSSSSSGTQISVADVCCLMG</sequence>